<dbReference type="AlphaFoldDB" id="A0A6J4U333"/>
<accession>A0A6J4U333</accession>
<name>A0A6J4U333_9BACT</name>
<sequence length="342" mass="35005">MAVLAETTRGGIVESVHHGVIVVADVSGELVAHAGDPCRVVFYRSSAKPFQAIPVVESGAADRFGFTPRELALCCASHSGEPHHQAEVAAMLAKVGLGVDALRCGCIVPYNKAEGARVAAGVVPPSPLQCDCSGKHAGMLAVCVHEGLPTETYLEPSHPLQRRILGIMAEVLRVEVGEIGPGTDGCSLPTFAAPVAAMARSWATLADPEAAPAGQGREHAAALGRLAAAMVEAPENVAGEGEFVTDLMAIAGGRVVAKSGAEGLFCLALPERGLGGAVRVLDGSFRAHPVVVAALLHELGALDEATLAAIGERHPAAIRNHNGWQVGELRSAFVLGGVPAAP</sequence>
<dbReference type="InterPro" id="IPR010349">
    <property type="entry name" value="Asparaginase_II"/>
</dbReference>
<gene>
    <name evidence="1" type="ORF">AVDCRST_MAG59-448</name>
</gene>
<dbReference type="PANTHER" id="PTHR42110:SF1">
    <property type="entry name" value="L-ASPARAGINASE, PUTATIVE (AFU_ORTHOLOGUE AFUA_3G11890)-RELATED"/>
    <property type="match status" value="1"/>
</dbReference>
<proteinExistence type="predicted"/>
<dbReference type="Pfam" id="PF06089">
    <property type="entry name" value="Asparaginase_II"/>
    <property type="match status" value="1"/>
</dbReference>
<reference evidence="1" key="1">
    <citation type="submission" date="2020-02" db="EMBL/GenBank/DDBJ databases">
        <authorList>
            <person name="Meier V. D."/>
        </authorList>
    </citation>
    <scope>NUCLEOTIDE SEQUENCE</scope>
    <source>
        <strain evidence="1">AVDCRST_MAG59</strain>
    </source>
</reference>
<dbReference type="EMBL" id="CADCWF010000019">
    <property type="protein sequence ID" value="CAA9537381.1"/>
    <property type="molecule type" value="Genomic_DNA"/>
</dbReference>
<evidence type="ECO:0000313" key="1">
    <source>
        <dbReference type="EMBL" id="CAA9537381.1"/>
    </source>
</evidence>
<protein>
    <recommendedName>
        <fullName evidence="2">Asparaginase</fullName>
    </recommendedName>
</protein>
<evidence type="ECO:0008006" key="2">
    <source>
        <dbReference type="Google" id="ProtNLM"/>
    </source>
</evidence>
<dbReference type="PANTHER" id="PTHR42110">
    <property type="entry name" value="L-ASPARAGINASE, PUTATIVE (AFU_ORTHOLOGUE AFUA_3G11890)-RELATED"/>
    <property type="match status" value="1"/>
</dbReference>
<organism evidence="1">
    <name type="scientific">uncultured Thermomicrobiales bacterium</name>
    <dbReference type="NCBI Taxonomy" id="1645740"/>
    <lineage>
        <taxon>Bacteria</taxon>
        <taxon>Pseudomonadati</taxon>
        <taxon>Thermomicrobiota</taxon>
        <taxon>Thermomicrobia</taxon>
        <taxon>Thermomicrobiales</taxon>
        <taxon>environmental samples</taxon>
    </lineage>
</organism>